<feature type="transmembrane region" description="Helical" evidence="1">
    <location>
        <begin position="79"/>
        <end position="97"/>
    </location>
</feature>
<evidence type="ECO:0000256" key="1">
    <source>
        <dbReference type="SAM" id="Phobius"/>
    </source>
</evidence>
<evidence type="ECO:0000313" key="3">
    <source>
        <dbReference type="EMBL" id="AFK94243.1"/>
    </source>
</evidence>
<keyword evidence="1" id="KW-1133">Transmembrane helix</keyword>
<dbReference type="KEGG" id="tsh:Tsac_2694"/>
<keyword evidence="4" id="KW-1185">Reference proteome</keyword>
<geneLocation type="plasmid" evidence="3 4">
    <name>pMU3262</name>
</geneLocation>
<gene>
    <name evidence="3" type="ordered locus">Tsac_2694</name>
</gene>
<proteinExistence type="predicted"/>
<dbReference type="PATRIC" id="fig|1094508.3.peg.2730"/>
<keyword evidence="1" id="KW-0472">Membrane</keyword>
<keyword evidence="2" id="KW-0732">Signal</keyword>
<name>I3WBP2_THESW</name>
<keyword evidence="1" id="KW-0812">Transmembrane</keyword>
<accession>I3WBP2</accession>
<feature type="signal peptide" evidence="2">
    <location>
        <begin position="1"/>
        <end position="26"/>
    </location>
</feature>
<sequence>MRKMSIIIVSIFIILLISSFSINVFADTTSSNTNSNQTLDNIASQLQTPVSSSAKISFTDFMDKLLNKGYTLFNIVKKLILLILVGNGLYGVLQWSTAGTNPIPKKEGFYRIIFSIAGYFIVSYAGVIYSWFTSI</sequence>
<keyword evidence="3" id="KW-0614">Plasmid</keyword>
<evidence type="ECO:0000256" key="2">
    <source>
        <dbReference type="SAM" id="SignalP"/>
    </source>
</evidence>
<feature type="transmembrane region" description="Helical" evidence="1">
    <location>
        <begin position="109"/>
        <end position="132"/>
    </location>
</feature>
<protein>
    <submittedName>
        <fullName evidence="3">Uncharacterized protein</fullName>
    </submittedName>
</protein>
<dbReference type="EMBL" id="CP003185">
    <property type="protein sequence ID" value="AFK94243.1"/>
    <property type="molecule type" value="Genomic_DNA"/>
</dbReference>
<dbReference type="Proteomes" id="UP000006178">
    <property type="component" value="Plasmid pMU3262"/>
</dbReference>
<dbReference type="AlphaFoldDB" id="I3WBP2"/>
<feature type="chain" id="PRO_5003681754" evidence="2">
    <location>
        <begin position="27"/>
        <end position="135"/>
    </location>
</feature>
<reference evidence="3 4" key="1">
    <citation type="journal article" date="2014" name="Appl. Environ. Microbiol.">
        <title>Profile of Secreted Hydrolases, Associated Proteins, and SlpA in Thermoanaerobacterium saccharolyticum during the Degradation of Hemicellulose.</title>
        <authorList>
            <person name="Currie D.H."/>
            <person name="Guss A.M."/>
            <person name="Herring C.D."/>
            <person name="Giannone R.J."/>
            <person name="Johnson C.M."/>
            <person name="Lankford P.K."/>
            <person name="Brown S.D."/>
            <person name="Hettich R.L."/>
            <person name="Lynd L.R."/>
        </authorList>
    </citation>
    <scope>NUCLEOTIDE SEQUENCE [LARGE SCALE GENOMIC DNA]</scope>
    <source>
        <strain evidence="4">DSM 8691 / JW/SL-YS485</strain>
    </source>
</reference>
<dbReference type="BioCyc" id="TSAC1094508:GLMA-2741-MONOMER"/>
<evidence type="ECO:0000313" key="4">
    <source>
        <dbReference type="Proteomes" id="UP000006178"/>
    </source>
</evidence>
<dbReference type="RefSeq" id="WP_014759514.1">
    <property type="nucleotide sequence ID" value="NC_017998.1"/>
</dbReference>
<organism evidence="3 4">
    <name type="scientific">Thermoanaerobacterium saccharolyticum (strain DSM 8691 / JW/SL-YS485)</name>
    <dbReference type="NCBI Taxonomy" id="1094508"/>
    <lineage>
        <taxon>Bacteria</taxon>
        <taxon>Bacillati</taxon>
        <taxon>Bacillota</taxon>
        <taxon>Clostridia</taxon>
        <taxon>Thermoanaerobacterales</taxon>
        <taxon>Thermoanaerobacteraceae</taxon>
        <taxon>Thermoanaerobacterium</taxon>
    </lineage>
</organism>